<evidence type="ECO:0008006" key="3">
    <source>
        <dbReference type="Google" id="ProtNLM"/>
    </source>
</evidence>
<dbReference type="InterPro" id="IPR013784">
    <property type="entry name" value="Carb-bd-like_fold"/>
</dbReference>
<name>A0A1G1XR23_9BACT</name>
<gene>
    <name evidence="1" type="ORF">A2Y82_04015</name>
</gene>
<protein>
    <recommendedName>
        <fullName evidence="3">Carboxypeptidase regulatory-like domain-containing protein</fullName>
    </recommendedName>
</protein>
<dbReference type="Gene3D" id="2.60.40.1120">
    <property type="entry name" value="Carboxypeptidase-like, regulatory domain"/>
    <property type="match status" value="1"/>
</dbReference>
<dbReference type="PROSITE" id="PS51257">
    <property type="entry name" value="PROKAR_LIPOPROTEIN"/>
    <property type="match status" value="1"/>
</dbReference>
<evidence type="ECO:0000313" key="2">
    <source>
        <dbReference type="Proteomes" id="UP000176498"/>
    </source>
</evidence>
<reference evidence="1 2" key="1">
    <citation type="journal article" date="2016" name="Nat. Commun.">
        <title>Thousands of microbial genomes shed light on interconnected biogeochemical processes in an aquifer system.</title>
        <authorList>
            <person name="Anantharaman K."/>
            <person name="Brown C.T."/>
            <person name="Hug L.A."/>
            <person name="Sharon I."/>
            <person name="Castelle C.J."/>
            <person name="Probst A.J."/>
            <person name="Thomas B.C."/>
            <person name="Singh A."/>
            <person name="Wilkins M.J."/>
            <person name="Karaoz U."/>
            <person name="Brodie E.L."/>
            <person name="Williams K.H."/>
            <person name="Hubbard S.S."/>
            <person name="Banfield J.F."/>
        </authorList>
    </citation>
    <scope>NUCLEOTIDE SEQUENCE [LARGE SCALE GENOMIC DNA]</scope>
</reference>
<comment type="caution">
    <text evidence="1">The sequence shown here is derived from an EMBL/GenBank/DDBJ whole genome shotgun (WGS) entry which is preliminary data.</text>
</comment>
<evidence type="ECO:0000313" key="1">
    <source>
        <dbReference type="EMBL" id="OGY42505.1"/>
    </source>
</evidence>
<dbReference type="AlphaFoldDB" id="A0A1G1XR23"/>
<dbReference type="Proteomes" id="UP000176498">
    <property type="component" value="Unassembled WGS sequence"/>
</dbReference>
<dbReference type="SUPFAM" id="SSF49452">
    <property type="entry name" value="Starch-binding domain-like"/>
    <property type="match status" value="1"/>
</dbReference>
<dbReference type="GO" id="GO:0030246">
    <property type="term" value="F:carbohydrate binding"/>
    <property type="evidence" value="ECO:0007669"/>
    <property type="project" value="InterPro"/>
</dbReference>
<accession>A0A1G1XR23</accession>
<sequence length="249" mass="26893">MKRIYLFWLLFIFVLIISGCTLPWQVSKQIPCTMEAKICPDGTAVGRIGPNCEFAPCSNLPVQTITNFEECAAAGNPVMESSPRQCRANGQTFTEEISKPPAEALCKDLCGDGVCQEIVCLAIGCPCSETPESCSQDCAQRTNDEFGIISGKVTIGPICPVEKVGEPCSVPASAYTSHQVIIYDSTGKIEVQKTYFNHNGTFAFSVPAGTYIVDIFKTGIERSPDLPITVTVKAGETVRVDFSLDTGIR</sequence>
<proteinExistence type="predicted"/>
<dbReference type="EMBL" id="MHHZ01000003">
    <property type="protein sequence ID" value="OGY42505.1"/>
    <property type="molecule type" value="Genomic_DNA"/>
</dbReference>
<organism evidence="1 2">
    <name type="scientific">Candidatus Buchananbacteria bacterium RBG_13_36_9</name>
    <dbReference type="NCBI Taxonomy" id="1797530"/>
    <lineage>
        <taxon>Bacteria</taxon>
        <taxon>Candidatus Buchananiibacteriota</taxon>
    </lineage>
</organism>